<evidence type="ECO:0000256" key="1">
    <source>
        <dbReference type="ARBA" id="ARBA00022737"/>
    </source>
</evidence>
<dbReference type="Proteomes" id="UP000189704">
    <property type="component" value="Unplaced"/>
</dbReference>
<gene>
    <name evidence="5" type="primary">RPGR</name>
</gene>
<keyword evidence="4" id="KW-1185">Reference proteome</keyword>
<protein>
    <submittedName>
        <fullName evidence="5">X-linked retinitis pigmentosa GTPase regulator</fullName>
    </submittedName>
</protein>
<name>A0A1U7TJD2_CARSF</name>
<dbReference type="PANTHER" id="PTHR22872:SF9">
    <property type="entry name" value="X-LINKED RETINITIS PIGMENTOSA GTPASE REGULATOR"/>
    <property type="match status" value="1"/>
</dbReference>
<organism evidence="4 5">
    <name type="scientific">Carlito syrichta</name>
    <name type="common">Philippine tarsier</name>
    <name type="synonym">Tarsius syrichta</name>
    <dbReference type="NCBI Taxonomy" id="1868482"/>
    <lineage>
        <taxon>Eukaryota</taxon>
        <taxon>Metazoa</taxon>
        <taxon>Chordata</taxon>
        <taxon>Craniata</taxon>
        <taxon>Vertebrata</taxon>
        <taxon>Euteleostomi</taxon>
        <taxon>Mammalia</taxon>
        <taxon>Eutheria</taxon>
        <taxon>Euarchontoglires</taxon>
        <taxon>Primates</taxon>
        <taxon>Haplorrhini</taxon>
        <taxon>Tarsiiformes</taxon>
        <taxon>Tarsiidae</taxon>
        <taxon>Carlito</taxon>
    </lineage>
</organism>
<dbReference type="Pfam" id="PF00415">
    <property type="entry name" value="RCC1"/>
    <property type="match status" value="3"/>
</dbReference>
<dbReference type="Gene3D" id="2.130.10.30">
    <property type="entry name" value="Regulator of chromosome condensation 1/beta-lactamase-inhibitor protein II"/>
    <property type="match status" value="1"/>
</dbReference>
<feature type="repeat" description="RCC1" evidence="2">
    <location>
        <begin position="54"/>
        <end position="106"/>
    </location>
</feature>
<evidence type="ECO:0000256" key="2">
    <source>
        <dbReference type="PROSITE-ProRule" id="PRU00235"/>
    </source>
</evidence>
<feature type="non-terminal residue" evidence="5">
    <location>
        <position position="1"/>
    </location>
</feature>
<feature type="region of interest" description="Disordered" evidence="3">
    <location>
        <begin position="255"/>
        <end position="286"/>
    </location>
</feature>
<proteinExistence type="predicted"/>
<feature type="repeat" description="RCC1" evidence="2">
    <location>
        <begin position="2"/>
        <end position="54"/>
    </location>
</feature>
<evidence type="ECO:0000256" key="3">
    <source>
        <dbReference type="SAM" id="MobiDB-lite"/>
    </source>
</evidence>
<dbReference type="PANTHER" id="PTHR22872">
    <property type="entry name" value="BTK-BINDING PROTEIN-RELATED"/>
    <property type="match status" value="1"/>
</dbReference>
<feature type="region of interest" description="Disordered" evidence="3">
    <location>
        <begin position="572"/>
        <end position="606"/>
    </location>
</feature>
<accession>A0A1U7TJD2</accession>
<dbReference type="PROSITE" id="PS00626">
    <property type="entry name" value="RCC1_2"/>
    <property type="match status" value="2"/>
</dbReference>
<dbReference type="PROSITE" id="PS50012">
    <property type="entry name" value="RCC1_3"/>
    <property type="match status" value="3"/>
</dbReference>
<dbReference type="InterPro" id="IPR009091">
    <property type="entry name" value="RCC1/BLIP-II"/>
</dbReference>
<feature type="region of interest" description="Disordered" evidence="3">
    <location>
        <begin position="370"/>
        <end position="530"/>
    </location>
</feature>
<feature type="compositionally biased region" description="Acidic residues" evidence="3">
    <location>
        <begin position="436"/>
        <end position="448"/>
    </location>
</feature>
<dbReference type="SUPFAM" id="SSF50985">
    <property type="entry name" value="RCC1/BLIP-II"/>
    <property type="match status" value="1"/>
</dbReference>
<dbReference type="InterPro" id="IPR000408">
    <property type="entry name" value="Reg_chr_condens"/>
</dbReference>
<dbReference type="KEGG" id="csyr:103257172"/>
<dbReference type="GeneID" id="103257172"/>
<keyword evidence="1" id="KW-0677">Repeat</keyword>
<feature type="compositionally biased region" description="Low complexity" evidence="3">
    <location>
        <begin position="581"/>
        <end position="591"/>
    </location>
</feature>
<feature type="compositionally biased region" description="Low complexity" evidence="3">
    <location>
        <begin position="517"/>
        <end position="528"/>
    </location>
</feature>
<dbReference type="InterPro" id="IPR051625">
    <property type="entry name" value="Signaling_Regulatory_Domain"/>
</dbReference>
<feature type="repeat" description="RCC1" evidence="2">
    <location>
        <begin position="107"/>
        <end position="160"/>
    </location>
</feature>
<sequence>DGELYTFGEPESGKLGLPNQLLTNHRIPQLVSVIPEKVIQVACGGGHTVVLTETTVYAFGLGQFGQLGLGTFLFETSEPKAIGHIKDQKVNYISCGENHTALITDTGILYTFGDGRHGKLGLGLENFTNQFVPTICSSFYRFKVKLVTCGGCHMLVFAIPQHGAAENIEISEINDSCFSGPTSLPMGNLTSGNMLQRTLSARMRRREREKSPDSFLMKRILPPVEKTASIPTCFSPSSVSSCLPKSNLPKKSICEKDLKQPLKPDYSQDKMAKETETENSSATESLEETIDVLNMTHVMSPNSKEKLLKLLPVQKQKKQETIGKLMQHTAHTENDDSDEYEEISKMKEGKAYKQHVAKEMFMMQAATTEEVFSDEEVEIPEEKEEAENSEGNEVEEQEVEANENVEMHGRRKEEEIEILKDDLTDKAEDCESSKTEEEESENMCEEINAESLENEKKTMEDNENVPADDSHETDESERTSESSHKTIEKEENVNLKEYIINEYNENTKGNMPDNAKSSSSEVLENNESIPSKDIKTSKKFFLFKRMPLINQKSAPSNEPLTELQPVEDQIDFKSNNKDANQNHIGQNHQNNSPSDMARKSKYCTIL</sequence>
<dbReference type="AlphaFoldDB" id="A0A1U7TJD2"/>
<feature type="compositionally biased region" description="Basic and acidic residues" evidence="3">
    <location>
        <begin position="476"/>
        <end position="494"/>
    </location>
</feature>
<dbReference type="RefSeq" id="XP_008053087.1">
    <property type="nucleotide sequence ID" value="XM_008054896.1"/>
</dbReference>
<feature type="compositionally biased region" description="Acidic residues" evidence="3">
    <location>
        <begin position="371"/>
        <end position="403"/>
    </location>
</feature>
<feature type="compositionally biased region" description="Basic and acidic residues" evidence="3">
    <location>
        <begin position="255"/>
        <end position="276"/>
    </location>
</feature>
<dbReference type="OrthoDB" id="9538197at2759"/>
<evidence type="ECO:0000313" key="5">
    <source>
        <dbReference type="RefSeq" id="XP_008053087.1"/>
    </source>
</evidence>
<feature type="compositionally biased region" description="Basic and acidic residues" evidence="3">
    <location>
        <begin position="405"/>
        <end position="435"/>
    </location>
</feature>
<evidence type="ECO:0000313" key="4">
    <source>
        <dbReference type="Proteomes" id="UP000189704"/>
    </source>
</evidence>
<reference evidence="5" key="1">
    <citation type="submission" date="2025-08" db="UniProtKB">
        <authorList>
            <consortium name="RefSeq"/>
        </authorList>
    </citation>
    <scope>IDENTIFICATION</scope>
</reference>
<dbReference type="CTD" id="6103"/>